<protein>
    <recommendedName>
        <fullName evidence="4">Ig-like domain-containing protein</fullName>
    </recommendedName>
</protein>
<evidence type="ECO:0008006" key="4">
    <source>
        <dbReference type="Google" id="ProtNLM"/>
    </source>
</evidence>
<keyword evidence="3" id="KW-1185">Reference proteome</keyword>
<dbReference type="GO" id="GO:0046696">
    <property type="term" value="C:lipopolysaccharide receptor complex"/>
    <property type="evidence" value="ECO:0007669"/>
    <property type="project" value="TreeGrafter"/>
</dbReference>
<sequence length="430" mass="47923">MLWCTSNCLRLAVTVALCLTVTNSAEQQLLCSSDSMTVWWEYEGPLYHFTVSTEPCSNGMDVINANYTLVTKFSVARAGYTITCYYRNQLWVEFSQPAVPCTDLKICNIVKGETLTETLSLPINPFNFPEGEYRVQGHLSIIDNLEPLCLNLTGFAEQQLLCSSDSLTVWWEYEGPVVLTSVEMSDCSTEEKKFTLTYTGMPLFTMVQLGWHLSVLYKNETLFTLYKPLESCEDFRICDLIKGERIHETIPFTINPYFTPNGEYQLIATANIIDDFDRELTVTIKSTQKIRANEGHQFKPTSLQNFSEVKVKNVLNVQSSGAAAGAGGGVDCEATVLASAFTEPKRVVNHGQDRAGLGVGCRVPGDLVGLGYGTLRFFPPPPCFRSSFQSSSRPLPVSEITGPMPHVLKNSLERPNNQRTRITLQKSLGY</sequence>
<dbReference type="InterPro" id="IPR039217">
    <property type="entry name" value="LY96"/>
</dbReference>
<evidence type="ECO:0000313" key="3">
    <source>
        <dbReference type="Proteomes" id="UP001187315"/>
    </source>
</evidence>
<dbReference type="Gene3D" id="2.60.40.770">
    <property type="match status" value="2"/>
</dbReference>
<evidence type="ECO:0000256" key="1">
    <source>
        <dbReference type="SAM" id="SignalP"/>
    </source>
</evidence>
<accession>A0AA88NXN5</accession>
<reference evidence="2" key="1">
    <citation type="submission" date="2023-08" db="EMBL/GenBank/DDBJ databases">
        <title>Pelteobagrus vachellii genome.</title>
        <authorList>
            <person name="Liu H."/>
        </authorList>
    </citation>
    <scope>NUCLEOTIDE SEQUENCE</scope>
    <source>
        <strain evidence="2">PRFRI_2022a</strain>
        <tissue evidence="2">Muscle</tissue>
    </source>
</reference>
<dbReference type="GO" id="GO:0001875">
    <property type="term" value="F:lipopolysaccharide immune receptor activity"/>
    <property type="evidence" value="ECO:0007669"/>
    <property type="project" value="TreeGrafter"/>
</dbReference>
<evidence type="ECO:0000313" key="2">
    <source>
        <dbReference type="EMBL" id="KAK2868616.1"/>
    </source>
</evidence>
<keyword evidence="1" id="KW-0732">Signal</keyword>
<dbReference type="GO" id="GO:0034142">
    <property type="term" value="P:toll-like receptor 4 signaling pathway"/>
    <property type="evidence" value="ECO:0007669"/>
    <property type="project" value="TreeGrafter"/>
</dbReference>
<feature type="signal peptide" evidence="1">
    <location>
        <begin position="1"/>
        <end position="24"/>
    </location>
</feature>
<dbReference type="GO" id="GO:0032497">
    <property type="term" value="P:detection of lipopolysaccharide"/>
    <property type="evidence" value="ECO:0007669"/>
    <property type="project" value="TreeGrafter"/>
</dbReference>
<dbReference type="PANTHER" id="PTHR15218:SF0">
    <property type="entry name" value="LYMPHOCYTE ANTIGEN 96"/>
    <property type="match status" value="1"/>
</dbReference>
<proteinExistence type="predicted"/>
<dbReference type="GO" id="GO:0035662">
    <property type="term" value="F:Toll-like receptor 4 binding"/>
    <property type="evidence" value="ECO:0007669"/>
    <property type="project" value="InterPro"/>
</dbReference>
<dbReference type="EMBL" id="JAVHJS010000001">
    <property type="protein sequence ID" value="KAK2868616.1"/>
    <property type="molecule type" value="Genomic_DNA"/>
</dbReference>
<dbReference type="GO" id="GO:0045087">
    <property type="term" value="P:innate immune response"/>
    <property type="evidence" value="ECO:0007669"/>
    <property type="project" value="InterPro"/>
</dbReference>
<dbReference type="Proteomes" id="UP001187315">
    <property type="component" value="Unassembled WGS sequence"/>
</dbReference>
<organism evidence="2 3">
    <name type="scientific">Tachysurus vachellii</name>
    <name type="common">Darkbarbel catfish</name>
    <name type="synonym">Pelteobagrus vachellii</name>
    <dbReference type="NCBI Taxonomy" id="175792"/>
    <lineage>
        <taxon>Eukaryota</taxon>
        <taxon>Metazoa</taxon>
        <taxon>Chordata</taxon>
        <taxon>Craniata</taxon>
        <taxon>Vertebrata</taxon>
        <taxon>Euteleostomi</taxon>
        <taxon>Actinopterygii</taxon>
        <taxon>Neopterygii</taxon>
        <taxon>Teleostei</taxon>
        <taxon>Ostariophysi</taxon>
        <taxon>Siluriformes</taxon>
        <taxon>Bagridae</taxon>
        <taxon>Tachysurus</taxon>
    </lineage>
</organism>
<dbReference type="GO" id="GO:0031666">
    <property type="term" value="P:positive regulation of lipopolysaccharide-mediated signaling pathway"/>
    <property type="evidence" value="ECO:0007669"/>
    <property type="project" value="TreeGrafter"/>
</dbReference>
<feature type="chain" id="PRO_5041708762" description="Ig-like domain-containing protein" evidence="1">
    <location>
        <begin position="25"/>
        <end position="430"/>
    </location>
</feature>
<gene>
    <name evidence="2" type="ORF">Q7C36_000487</name>
</gene>
<dbReference type="PANTHER" id="PTHR15218">
    <property type="entry name" value="MD-1, MD-2 - RELATED"/>
    <property type="match status" value="1"/>
</dbReference>
<dbReference type="AlphaFoldDB" id="A0AA88NXN5"/>
<comment type="caution">
    <text evidence="2">The sequence shown here is derived from an EMBL/GenBank/DDBJ whole genome shotgun (WGS) entry which is preliminary data.</text>
</comment>
<name>A0AA88NXN5_TACVA</name>
<dbReference type="GO" id="GO:0001530">
    <property type="term" value="F:lipopolysaccharide binding"/>
    <property type="evidence" value="ECO:0007669"/>
    <property type="project" value="InterPro"/>
</dbReference>